<evidence type="ECO:0000313" key="3">
    <source>
        <dbReference type="Proteomes" id="UP000245764"/>
    </source>
</evidence>
<feature type="region of interest" description="Disordered" evidence="1">
    <location>
        <begin position="54"/>
        <end position="129"/>
    </location>
</feature>
<dbReference type="Proteomes" id="UP000245764">
    <property type="component" value="Chromosome 7"/>
</dbReference>
<evidence type="ECO:0000313" key="2">
    <source>
        <dbReference type="EMBL" id="SMR55795.1"/>
    </source>
</evidence>
<feature type="compositionally biased region" description="Pro residues" evidence="1">
    <location>
        <begin position="17"/>
        <end position="26"/>
    </location>
</feature>
<evidence type="ECO:0000256" key="1">
    <source>
        <dbReference type="SAM" id="MobiDB-lite"/>
    </source>
</evidence>
<protein>
    <submittedName>
        <fullName evidence="2">Uncharacterized protein</fullName>
    </submittedName>
</protein>
<proteinExistence type="predicted"/>
<sequence length="129" mass="13510">MARTRGTGKKNSGKGTMPPPPPPAPTQTPIVPTRCSESKASLFPLPVLLPPLRLQPLRQRPGPPLPPSAQTARQLDSLPPDTDNPGLMGLPIREGGALTGTGVRVQVKVQGTGEDDSPPRSEEEEGGDD</sequence>
<feature type="region of interest" description="Disordered" evidence="1">
    <location>
        <begin position="1"/>
        <end position="37"/>
    </location>
</feature>
<accession>A0A2H1GQB2</accession>
<organism evidence="2 3">
    <name type="scientific">Zymoseptoria tritici ST99CH_1E4</name>
    <dbReference type="NCBI Taxonomy" id="1276532"/>
    <lineage>
        <taxon>Eukaryota</taxon>
        <taxon>Fungi</taxon>
        <taxon>Dikarya</taxon>
        <taxon>Ascomycota</taxon>
        <taxon>Pezizomycotina</taxon>
        <taxon>Dothideomycetes</taxon>
        <taxon>Dothideomycetidae</taxon>
        <taxon>Mycosphaerellales</taxon>
        <taxon>Mycosphaerellaceae</taxon>
        <taxon>Zymoseptoria</taxon>
    </lineage>
</organism>
<reference evidence="3" key="1">
    <citation type="submission" date="2017-05" db="EMBL/GenBank/DDBJ databases">
        <authorList>
            <person name="Song R."/>
            <person name="Chenine A.L."/>
            <person name="Ruprecht R.M."/>
        </authorList>
    </citation>
    <scope>NUCLEOTIDE SEQUENCE [LARGE SCALE GENOMIC DNA]</scope>
</reference>
<dbReference type="EMBL" id="LT854259">
    <property type="protein sequence ID" value="SMR55795.1"/>
    <property type="molecule type" value="Genomic_DNA"/>
</dbReference>
<feature type="compositionally biased region" description="Basic residues" evidence="1">
    <location>
        <begin position="1"/>
        <end position="12"/>
    </location>
</feature>
<name>A0A2H1GQB2_ZYMTR</name>
<dbReference type="AlphaFoldDB" id="A0A2H1GQB2"/>
<gene>
    <name evidence="2" type="ORF">ZT1E4_G8143</name>
</gene>